<proteinExistence type="predicted"/>
<evidence type="ECO:0000313" key="2">
    <source>
        <dbReference type="Proteomes" id="UP000317243"/>
    </source>
</evidence>
<keyword evidence="2" id="KW-1185">Reference proteome</keyword>
<dbReference type="EMBL" id="SIHI01000001">
    <property type="protein sequence ID" value="TWT58199.1"/>
    <property type="molecule type" value="Genomic_DNA"/>
</dbReference>
<dbReference type="Proteomes" id="UP000317243">
    <property type="component" value="Unassembled WGS sequence"/>
</dbReference>
<reference evidence="1 2" key="1">
    <citation type="submission" date="2019-02" db="EMBL/GenBank/DDBJ databases">
        <title>Deep-cultivation of Planctomycetes and their phenomic and genomic characterization uncovers novel biology.</title>
        <authorList>
            <person name="Wiegand S."/>
            <person name="Jogler M."/>
            <person name="Boedeker C."/>
            <person name="Pinto D."/>
            <person name="Vollmers J."/>
            <person name="Rivas-Marin E."/>
            <person name="Kohn T."/>
            <person name="Peeters S.H."/>
            <person name="Heuer A."/>
            <person name="Rast P."/>
            <person name="Oberbeckmann S."/>
            <person name="Bunk B."/>
            <person name="Jeske O."/>
            <person name="Meyerdierks A."/>
            <person name="Storesund J.E."/>
            <person name="Kallscheuer N."/>
            <person name="Luecker S."/>
            <person name="Lage O.M."/>
            <person name="Pohl T."/>
            <person name="Merkel B.J."/>
            <person name="Hornburger P."/>
            <person name="Mueller R.-W."/>
            <person name="Bruemmer F."/>
            <person name="Labrenz M."/>
            <person name="Spormann A.M."/>
            <person name="Op Den Camp H."/>
            <person name="Overmann J."/>
            <person name="Amann R."/>
            <person name="Jetten M.S.M."/>
            <person name="Mascher T."/>
            <person name="Medema M.H."/>
            <person name="Devos D.P."/>
            <person name="Kaster A.-K."/>
            <person name="Ovreas L."/>
            <person name="Rohde M."/>
            <person name="Galperin M.Y."/>
            <person name="Jogler C."/>
        </authorList>
    </citation>
    <scope>NUCLEOTIDE SEQUENCE [LARGE SCALE GENOMIC DNA]</scope>
    <source>
        <strain evidence="1 2">KOR42</strain>
    </source>
</reference>
<comment type="caution">
    <text evidence="1">The sequence shown here is derived from an EMBL/GenBank/DDBJ whole genome shotgun (WGS) entry which is preliminary data.</text>
</comment>
<sequence>MIPKSLFPEEFNSNPDAVQCAASNENPTNGSILNVFGWGKHLCELLGTGLTANPFAFLSDNDSALGASLLLPFLLQLCSRSQYHLSNL</sequence>
<gene>
    <name evidence="1" type="ORF">KOR42_15700</name>
</gene>
<protein>
    <submittedName>
        <fullName evidence="1">Uncharacterized protein</fullName>
    </submittedName>
</protein>
<name>A0A5C5X6C4_9PLAN</name>
<dbReference type="AlphaFoldDB" id="A0A5C5X6C4"/>
<accession>A0A5C5X6C4</accession>
<organism evidence="1 2">
    <name type="scientific">Thalassoglobus neptunius</name>
    <dbReference type="NCBI Taxonomy" id="1938619"/>
    <lineage>
        <taxon>Bacteria</taxon>
        <taxon>Pseudomonadati</taxon>
        <taxon>Planctomycetota</taxon>
        <taxon>Planctomycetia</taxon>
        <taxon>Planctomycetales</taxon>
        <taxon>Planctomycetaceae</taxon>
        <taxon>Thalassoglobus</taxon>
    </lineage>
</organism>
<evidence type="ECO:0000313" key="1">
    <source>
        <dbReference type="EMBL" id="TWT58199.1"/>
    </source>
</evidence>